<keyword evidence="3" id="KW-1185">Reference proteome</keyword>
<evidence type="ECO:0000256" key="1">
    <source>
        <dbReference type="SAM" id="Phobius"/>
    </source>
</evidence>
<gene>
    <name evidence="2" type="ORF">FY004_02615</name>
</gene>
<dbReference type="EMBL" id="VSZQ01000008">
    <property type="protein sequence ID" value="TYR66100.1"/>
    <property type="molecule type" value="Genomic_DNA"/>
</dbReference>
<feature type="transmembrane region" description="Helical" evidence="1">
    <location>
        <begin position="96"/>
        <end position="121"/>
    </location>
</feature>
<keyword evidence="1" id="KW-0472">Membrane</keyword>
<keyword evidence="1" id="KW-1133">Transmembrane helix</keyword>
<dbReference type="RefSeq" id="WP_148901375.1">
    <property type="nucleotide sequence ID" value="NZ_VSZQ01000008.1"/>
</dbReference>
<accession>A0A5D4JPB2</accession>
<proteinExistence type="predicted"/>
<reference evidence="2 3" key="1">
    <citation type="submission" date="2019-08" db="EMBL/GenBank/DDBJ databases">
        <title>Draft genome for granaticin producer strain Streptomyces parvus C05.</title>
        <authorList>
            <person name="Gonzalez-Pimentel J.L."/>
        </authorList>
    </citation>
    <scope>NUCLEOTIDE SEQUENCE [LARGE SCALE GENOMIC DNA]</scope>
    <source>
        <strain evidence="2 3">C05</strain>
    </source>
</reference>
<dbReference type="Proteomes" id="UP000323242">
    <property type="component" value="Unassembled WGS sequence"/>
</dbReference>
<dbReference type="AlphaFoldDB" id="A0A5D4JPB2"/>
<evidence type="ECO:0000313" key="2">
    <source>
        <dbReference type="EMBL" id="TYR66100.1"/>
    </source>
</evidence>
<comment type="caution">
    <text evidence="2">The sequence shown here is derived from an EMBL/GenBank/DDBJ whole genome shotgun (WGS) entry which is preliminary data.</text>
</comment>
<protein>
    <submittedName>
        <fullName evidence="2">Uncharacterized protein</fullName>
    </submittedName>
</protein>
<sequence>MRLHGRVQRSARAYLIAYVGVLLGGIGLFDVYRGGSLDVRTDGALLLVAGVATVVGCTVALRHGTSTAPYHRTVRCADGAALAVALWIAYRVQSNFVLQPVLVASAVFVVVAGVLAGLLLYGDGFTRPESAPLPAASEERPARATLLAGGIGALGTLLAAALALPQFWYASYYQPSNAPPVVAVENRIEDVERTGDHIEFSLSVSVENKGKTSVRMLTSLYEVSGTRVTVGGSPVAPEELDYRRITGGNYGAAARVNPFADYGAPETIQVGPVGEDYAWIGPDERIHTSLRAQAPLDRFHLLRFTADIAVARADRVEVDDWPQPSGRALRTCDGTRIAESRRPLARLGAFEWLTESRRELVTFWSVSGERGDESPWWPAFPWTGVSIQHDGHDCAHALKPDHDGLEDSAMVGWASSVAEAAVSPEPDARP</sequence>
<feature type="transmembrane region" description="Helical" evidence="1">
    <location>
        <begin position="142"/>
        <end position="169"/>
    </location>
</feature>
<organism evidence="2 3">
    <name type="scientific">Streptomyces parvus</name>
    <dbReference type="NCBI Taxonomy" id="66428"/>
    <lineage>
        <taxon>Bacteria</taxon>
        <taxon>Bacillati</taxon>
        <taxon>Actinomycetota</taxon>
        <taxon>Actinomycetes</taxon>
        <taxon>Kitasatosporales</taxon>
        <taxon>Streptomycetaceae</taxon>
        <taxon>Streptomyces</taxon>
    </lineage>
</organism>
<evidence type="ECO:0000313" key="3">
    <source>
        <dbReference type="Proteomes" id="UP000323242"/>
    </source>
</evidence>
<keyword evidence="1" id="KW-0812">Transmembrane</keyword>
<feature type="transmembrane region" description="Helical" evidence="1">
    <location>
        <begin position="44"/>
        <end position="61"/>
    </location>
</feature>
<feature type="transmembrane region" description="Helical" evidence="1">
    <location>
        <begin position="12"/>
        <end position="32"/>
    </location>
</feature>
<name>A0A5D4JPB2_9ACTN</name>